<evidence type="ECO:0000313" key="1">
    <source>
        <dbReference type="EMBL" id="MEI1249022.1"/>
    </source>
</evidence>
<protein>
    <submittedName>
        <fullName evidence="1">DUF6527 family protein</fullName>
    </submittedName>
</protein>
<gene>
    <name evidence="1" type="ORF">V8Q02_13620</name>
</gene>
<accession>A0ABU8CL82</accession>
<organism evidence="1 2">
    <name type="scientific">Rhizobium aouanii</name>
    <dbReference type="NCBI Taxonomy" id="3118145"/>
    <lineage>
        <taxon>Bacteria</taxon>
        <taxon>Pseudomonadati</taxon>
        <taxon>Pseudomonadota</taxon>
        <taxon>Alphaproteobacteria</taxon>
        <taxon>Hyphomicrobiales</taxon>
        <taxon>Rhizobiaceae</taxon>
        <taxon>Rhizobium/Agrobacterium group</taxon>
        <taxon>Rhizobium</taxon>
    </lineage>
</organism>
<dbReference type="Pfam" id="PF20137">
    <property type="entry name" value="BubE"/>
    <property type="match status" value="1"/>
</dbReference>
<keyword evidence="2" id="KW-1185">Reference proteome</keyword>
<evidence type="ECO:0000313" key="2">
    <source>
        <dbReference type="Proteomes" id="UP001531129"/>
    </source>
</evidence>
<proteinExistence type="predicted"/>
<dbReference type="InterPro" id="IPR045384">
    <property type="entry name" value="DUF6527"/>
</dbReference>
<name>A0ABU8CL82_9HYPH</name>
<dbReference type="Proteomes" id="UP001531129">
    <property type="component" value="Unassembled WGS sequence"/>
</dbReference>
<dbReference type="EMBL" id="JBAMYC010000006">
    <property type="protein sequence ID" value="MEI1249022.1"/>
    <property type="molecule type" value="Genomic_DNA"/>
</dbReference>
<sequence length="113" mass="13480">MNWIVQFLTWLRLLFAGWIDPPYKTIVVQALLPEKLKNKAIYIVEEDGFEEQAAMLCPRCRDHILHMNLLPDERPCWTIICHDDGTASLHPSVWRKKDCGVHFWFRRGRVFWT</sequence>
<comment type="caution">
    <text evidence="1">The sequence shown here is derived from an EMBL/GenBank/DDBJ whole genome shotgun (WGS) entry which is preliminary data.</text>
</comment>
<dbReference type="RefSeq" id="WP_264396490.1">
    <property type="nucleotide sequence ID" value="NZ_JBAMYB010000006.1"/>
</dbReference>
<reference evidence="1 2" key="1">
    <citation type="submission" date="2024-01" db="EMBL/GenBank/DDBJ databases">
        <title>Draft genome sequences of three bacterial strains isolated from Acacia saligna represent a potential new species within the genus Rhizobium.</title>
        <authorList>
            <person name="Tambong J.T."/>
            <person name="Mnasri B."/>
        </authorList>
    </citation>
    <scope>NUCLEOTIDE SEQUENCE [LARGE SCALE GENOMIC DNA]</scope>
    <source>
        <strain evidence="1 2">1AS12I</strain>
    </source>
</reference>